<keyword evidence="2" id="KW-1185">Reference proteome</keyword>
<reference evidence="2" key="1">
    <citation type="submission" date="2016-06" db="EMBL/GenBank/DDBJ databases">
        <title>Parallel loss of symbiosis genes in relatives of nitrogen-fixing non-legume Parasponia.</title>
        <authorList>
            <person name="Van Velzen R."/>
            <person name="Holmer R."/>
            <person name="Bu F."/>
            <person name="Rutten L."/>
            <person name="Van Zeijl A."/>
            <person name="Liu W."/>
            <person name="Santuari L."/>
            <person name="Cao Q."/>
            <person name="Sharma T."/>
            <person name="Shen D."/>
            <person name="Roswanjaya Y."/>
            <person name="Wardhani T."/>
            <person name="Kalhor M.S."/>
            <person name="Jansen J."/>
            <person name="Van den Hoogen J."/>
            <person name="Gungor B."/>
            <person name="Hartog M."/>
            <person name="Hontelez J."/>
            <person name="Verver J."/>
            <person name="Yang W.-C."/>
            <person name="Schijlen E."/>
            <person name="Repin R."/>
            <person name="Schilthuizen M."/>
            <person name="Schranz E."/>
            <person name="Heidstra R."/>
            <person name="Miyata K."/>
            <person name="Fedorova E."/>
            <person name="Kohlen W."/>
            <person name="Bisseling T."/>
            <person name="Smit S."/>
            <person name="Geurts R."/>
        </authorList>
    </citation>
    <scope>NUCLEOTIDE SEQUENCE [LARGE SCALE GENOMIC DNA]</scope>
    <source>
        <strain evidence="2">cv. RG33-2</strain>
    </source>
</reference>
<organism evidence="1 2">
    <name type="scientific">Trema orientale</name>
    <name type="common">Charcoal tree</name>
    <name type="synonym">Celtis orientalis</name>
    <dbReference type="NCBI Taxonomy" id="63057"/>
    <lineage>
        <taxon>Eukaryota</taxon>
        <taxon>Viridiplantae</taxon>
        <taxon>Streptophyta</taxon>
        <taxon>Embryophyta</taxon>
        <taxon>Tracheophyta</taxon>
        <taxon>Spermatophyta</taxon>
        <taxon>Magnoliopsida</taxon>
        <taxon>eudicotyledons</taxon>
        <taxon>Gunneridae</taxon>
        <taxon>Pentapetalae</taxon>
        <taxon>rosids</taxon>
        <taxon>fabids</taxon>
        <taxon>Rosales</taxon>
        <taxon>Cannabaceae</taxon>
        <taxon>Trema</taxon>
    </lineage>
</organism>
<dbReference type="SUPFAM" id="SSF56112">
    <property type="entry name" value="Protein kinase-like (PK-like)"/>
    <property type="match status" value="1"/>
</dbReference>
<accession>A0A2P5F738</accession>
<dbReference type="EMBL" id="JXTC01000057">
    <property type="protein sequence ID" value="PON93597.1"/>
    <property type="molecule type" value="Genomic_DNA"/>
</dbReference>
<gene>
    <name evidence="1" type="ORF">TorRG33x02_105810</name>
</gene>
<dbReference type="Gene3D" id="1.10.510.10">
    <property type="entry name" value="Transferase(Phosphotransferase) domain 1"/>
    <property type="match status" value="1"/>
</dbReference>
<dbReference type="InParanoid" id="A0A2P5F738"/>
<comment type="caution">
    <text evidence="1">The sequence shown here is derived from an EMBL/GenBank/DDBJ whole genome shotgun (WGS) entry which is preliminary data.</text>
</comment>
<protein>
    <submittedName>
        <fullName evidence="1">Uncharacterized protein</fullName>
    </submittedName>
</protein>
<dbReference type="AlphaFoldDB" id="A0A2P5F738"/>
<proteinExistence type="predicted"/>
<evidence type="ECO:0000313" key="2">
    <source>
        <dbReference type="Proteomes" id="UP000237000"/>
    </source>
</evidence>
<dbReference type="InterPro" id="IPR011009">
    <property type="entry name" value="Kinase-like_dom_sf"/>
</dbReference>
<feature type="non-terminal residue" evidence="1">
    <location>
        <position position="1"/>
    </location>
</feature>
<dbReference type="STRING" id="63057.A0A2P5F738"/>
<name>A0A2P5F738_TREOI</name>
<dbReference type="Proteomes" id="UP000237000">
    <property type="component" value="Unassembled WGS sequence"/>
</dbReference>
<evidence type="ECO:0000313" key="1">
    <source>
        <dbReference type="EMBL" id="PON93597.1"/>
    </source>
</evidence>
<sequence>GQFRGRTELAPDQGGEIFASAPTSAATSVGDFGLAKLVDAGKTNVTTQVRRTIGHIAPEYLSLEYLSLGSHEKELMFSAMELCF</sequence>